<feature type="domain" description="PpiC" evidence="13">
    <location>
        <begin position="227"/>
        <end position="364"/>
    </location>
</feature>
<dbReference type="OrthoDB" id="9812372at2"/>
<accession>A0A5E4PGY4</accession>
<evidence type="ECO:0000313" key="14">
    <source>
        <dbReference type="EMBL" id="VVC75778.1"/>
    </source>
</evidence>
<comment type="similarity">
    <text evidence="8">Belongs to the PpiD chaperone family.</text>
</comment>
<dbReference type="Gene3D" id="3.10.50.40">
    <property type="match status" value="1"/>
</dbReference>
<dbReference type="Pfam" id="PF13624">
    <property type="entry name" value="SurA_N_3"/>
    <property type="match status" value="1"/>
</dbReference>
<comment type="subcellular location">
    <subcellularLocation>
        <location evidence="1">Cell inner membrane</location>
        <topology evidence="1">Single-pass type II membrane protein</topology>
        <orientation evidence="1">Periplasmic side</orientation>
    </subcellularLocation>
</comment>
<dbReference type="InterPro" id="IPR052029">
    <property type="entry name" value="PpiD_chaperone"/>
</dbReference>
<organism evidence="14 15">
    <name type="scientific">Aquicella siphonis</name>
    <dbReference type="NCBI Taxonomy" id="254247"/>
    <lineage>
        <taxon>Bacteria</taxon>
        <taxon>Pseudomonadati</taxon>
        <taxon>Pseudomonadota</taxon>
        <taxon>Gammaproteobacteria</taxon>
        <taxon>Legionellales</taxon>
        <taxon>Coxiellaceae</taxon>
        <taxon>Aquicella</taxon>
    </lineage>
</organism>
<dbReference type="GO" id="GO:0005886">
    <property type="term" value="C:plasma membrane"/>
    <property type="evidence" value="ECO:0007669"/>
    <property type="project" value="UniProtKB-SubCell"/>
</dbReference>
<reference evidence="14 15" key="1">
    <citation type="submission" date="2019-08" db="EMBL/GenBank/DDBJ databases">
        <authorList>
            <person name="Guy L."/>
        </authorList>
    </citation>
    <scope>NUCLEOTIDE SEQUENCE [LARGE SCALE GENOMIC DNA]</scope>
    <source>
        <strain evidence="14 15">SGT-108</strain>
    </source>
</reference>
<keyword evidence="15" id="KW-1185">Reference proteome</keyword>
<dbReference type="PANTHER" id="PTHR47529">
    <property type="entry name" value="PEPTIDYL-PROLYL CIS-TRANS ISOMERASE D"/>
    <property type="match status" value="1"/>
</dbReference>
<name>A0A5E4PGY4_9COXI</name>
<keyword evidence="3" id="KW-0997">Cell inner membrane</keyword>
<evidence type="ECO:0000256" key="10">
    <source>
        <dbReference type="ARBA" id="ARBA00042775"/>
    </source>
</evidence>
<dbReference type="GO" id="GO:0003755">
    <property type="term" value="F:peptidyl-prolyl cis-trans isomerase activity"/>
    <property type="evidence" value="ECO:0007669"/>
    <property type="project" value="UniProtKB-KW"/>
</dbReference>
<dbReference type="InterPro" id="IPR046357">
    <property type="entry name" value="PPIase_dom_sf"/>
</dbReference>
<keyword evidence="7" id="KW-0143">Chaperone</keyword>
<dbReference type="Proteomes" id="UP000324194">
    <property type="component" value="Chromosome 1"/>
</dbReference>
<proteinExistence type="inferred from homology"/>
<dbReference type="Gene3D" id="1.10.4030.10">
    <property type="entry name" value="Porin chaperone SurA, peptide-binding domain"/>
    <property type="match status" value="1"/>
</dbReference>
<dbReference type="SUPFAM" id="SSF54534">
    <property type="entry name" value="FKBP-like"/>
    <property type="match status" value="1"/>
</dbReference>
<evidence type="ECO:0000256" key="4">
    <source>
        <dbReference type="ARBA" id="ARBA00022692"/>
    </source>
</evidence>
<evidence type="ECO:0000256" key="6">
    <source>
        <dbReference type="ARBA" id="ARBA00023136"/>
    </source>
</evidence>
<dbReference type="InterPro" id="IPR027304">
    <property type="entry name" value="Trigger_fact/SurA_dom_sf"/>
</dbReference>
<evidence type="ECO:0000256" key="12">
    <source>
        <dbReference type="SAM" id="Phobius"/>
    </source>
</evidence>
<keyword evidence="11" id="KW-0697">Rotamase</keyword>
<keyword evidence="4 12" id="KW-0812">Transmembrane</keyword>
<dbReference type="EMBL" id="LR699119">
    <property type="protein sequence ID" value="VVC75778.1"/>
    <property type="molecule type" value="Genomic_DNA"/>
</dbReference>
<evidence type="ECO:0000313" key="15">
    <source>
        <dbReference type="Proteomes" id="UP000324194"/>
    </source>
</evidence>
<keyword evidence="6 12" id="KW-0472">Membrane</keyword>
<evidence type="ECO:0000256" key="1">
    <source>
        <dbReference type="ARBA" id="ARBA00004382"/>
    </source>
</evidence>
<dbReference type="InterPro" id="IPR000297">
    <property type="entry name" value="PPIase_PpiC"/>
</dbReference>
<dbReference type="SUPFAM" id="SSF109998">
    <property type="entry name" value="Triger factor/SurA peptide-binding domain-like"/>
    <property type="match status" value="1"/>
</dbReference>
<dbReference type="PROSITE" id="PS50198">
    <property type="entry name" value="PPIC_PPIASE_2"/>
    <property type="match status" value="1"/>
</dbReference>
<evidence type="ECO:0000256" key="11">
    <source>
        <dbReference type="PROSITE-ProRule" id="PRU00278"/>
    </source>
</evidence>
<evidence type="ECO:0000256" key="7">
    <source>
        <dbReference type="ARBA" id="ARBA00023186"/>
    </source>
</evidence>
<dbReference type="AlphaFoldDB" id="A0A5E4PGY4"/>
<evidence type="ECO:0000256" key="9">
    <source>
        <dbReference type="ARBA" id="ARBA00040743"/>
    </source>
</evidence>
<gene>
    <name evidence="14" type="primary">ppiD</name>
    <name evidence="14" type="ORF">AQUSIP_10750</name>
</gene>
<keyword evidence="2" id="KW-1003">Cell membrane</keyword>
<evidence type="ECO:0000256" key="5">
    <source>
        <dbReference type="ARBA" id="ARBA00022989"/>
    </source>
</evidence>
<dbReference type="Pfam" id="PF13145">
    <property type="entry name" value="Rotamase_2"/>
    <property type="match status" value="1"/>
</dbReference>
<keyword evidence="5 12" id="KW-1133">Transmembrane helix</keyword>
<dbReference type="KEGG" id="asip:AQUSIP_10750"/>
<evidence type="ECO:0000256" key="8">
    <source>
        <dbReference type="ARBA" id="ARBA00038408"/>
    </source>
</evidence>
<evidence type="ECO:0000256" key="3">
    <source>
        <dbReference type="ARBA" id="ARBA00022519"/>
    </source>
</evidence>
<protein>
    <recommendedName>
        <fullName evidence="9">Periplasmic chaperone PpiD</fullName>
    </recommendedName>
    <alternativeName>
        <fullName evidence="10">Periplasmic folding chaperone</fullName>
    </alternativeName>
</protein>
<keyword evidence="11 14" id="KW-0413">Isomerase</keyword>
<sequence length="633" mass="70435">MLQTIREHTQGWIAGTIITIIILSFALWGIHSYFVGGAGNVNVAEVNGVEITKEQLAVSYERLRRQVQHQFGSGGSITSQDEAALKQRAMQALIDIEVLKQASTDQGFRVSDRQIDNYLQSMPEFQVNGQFSLERFQEILSSTLLSTSEFLELIRTSLLVDQPKLGFVFTSFALPDESAETISLVNQERDIDYITIPIQYFLSQPIVISPKSIQSYYDQNKSDFMTPEQVNVEYIQLSLKEISAKFNPTEVMLKSFYNENINSYTQPTQWKISSLEFPVAANASADEAKLAAKNAAAAYEALKSGGDLANSASQYSANLANEGWMTLSQVPAEQQKAVSGLTKAGEVSEPFKTSKGWVVVKAVEIQEPKMLSFAAVKDKVKEAYIHQHAEEKFAELRDQLADLTYEHPESLQLAAKTMNLPIHTSELFTKDKQGKDISQYKKVRDTAFSNDVLNLQNNSDVIQLNPETLVVIRVKSHVASSLLPLSEISKQIEEKLKSQEAEARAAKFAEDLQAKLQSGSDPEQIAKTYKLKWVKAGFIGRYSNKVDSAILDLAFRLPNPADQQNKVSYGAARLPNGYGLVALKSVKSGSVADKKQLSVYTEQIQNSEGLLEYELYKRSQMDHAKINVNLPAA</sequence>
<evidence type="ECO:0000256" key="2">
    <source>
        <dbReference type="ARBA" id="ARBA00022475"/>
    </source>
</evidence>
<dbReference type="PANTHER" id="PTHR47529:SF1">
    <property type="entry name" value="PERIPLASMIC CHAPERONE PPID"/>
    <property type="match status" value="1"/>
</dbReference>
<feature type="transmembrane region" description="Helical" evidence="12">
    <location>
        <begin position="12"/>
        <end position="34"/>
    </location>
</feature>
<dbReference type="RefSeq" id="WP_148339056.1">
    <property type="nucleotide sequence ID" value="NZ_LR699119.1"/>
</dbReference>
<evidence type="ECO:0000259" key="13">
    <source>
        <dbReference type="PROSITE" id="PS50198"/>
    </source>
</evidence>